<dbReference type="Proteomes" id="UP000294003">
    <property type="component" value="Unassembled WGS sequence"/>
</dbReference>
<accession>A0ABY0H6Z1</accession>
<feature type="chain" id="PRO_5046052693" description="Extracellular membrane protein CFEM domain-containing protein" evidence="1">
    <location>
        <begin position="18"/>
        <end position="252"/>
    </location>
</feature>
<keyword evidence="1" id="KW-0732">Signal</keyword>
<dbReference type="EMBL" id="QJNS01000198">
    <property type="protein sequence ID" value="RYO83044.1"/>
    <property type="molecule type" value="Genomic_DNA"/>
</dbReference>
<feature type="signal peptide" evidence="1">
    <location>
        <begin position="1"/>
        <end position="17"/>
    </location>
</feature>
<comment type="caution">
    <text evidence="2">The sequence shown here is derived from an EMBL/GenBank/DDBJ whole genome shotgun (WGS) entry which is preliminary data.</text>
</comment>
<organism evidence="2 3">
    <name type="scientific">Monosporascus cannonballus</name>
    <dbReference type="NCBI Taxonomy" id="155416"/>
    <lineage>
        <taxon>Eukaryota</taxon>
        <taxon>Fungi</taxon>
        <taxon>Dikarya</taxon>
        <taxon>Ascomycota</taxon>
        <taxon>Pezizomycotina</taxon>
        <taxon>Sordariomycetes</taxon>
        <taxon>Xylariomycetidae</taxon>
        <taxon>Xylariales</taxon>
        <taxon>Xylariales incertae sedis</taxon>
        <taxon>Monosporascus</taxon>
    </lineage>
</organism>
<keyword evidence="3" id="KW-1185">Reference proteome</keyword>
<name>A0ABY0H6Z1_9PEZI</name>
<evidence type="ECO:0000313" key="2">
    <source>
        <dbReference type="EMBL" id="RYO83044.1"/>
    </source>
</evidence>
<evidence type="ECO:0000256" key="1">
    <source>
        <dbReference type="SAM" id="SignalP"/>
    </source>
</evidence>
<proteinExistence type="predicted"/>
<evidence type="ECO:0008006" key="4">
    <source>
        <dbReference type="Google" id="ProtNLM"/>
    </source>
</evidence>
<gene>
    <name evidence="2" type="ORF">DL762_006320</name>
</gene>
<reference evidence="2 3" key="1">
    <citation type="submission" date="2018-06" db="EMBL/GenBank/DDBJ databases">
        <title>Complete Genomes of Monosporascus.</title>
        <authorList>
            <person name="Robinson A.J."/>
            <person name="Natvig D.O."/>
        </authorList>
    </citation>
    <scope>NUCLEOTIDE SEQUENCE [LARGE SCALE GENOMIC DNA]</scope>
    <source>
        <strain evidence="2 3">CBS 609.92</strain>
    </source>
</reference>
<sequence length="252" mass="27095">MKTLAILVALLASSVTALPSGHYQPAQQSFDMIFIAKEHHTSTGDIWSLLCWGVLTMDLVHCGTDTECARNGSIMAEDPGCEDACYCDSRRLSQILKPHDRSKVFDRAHSHSVVELKGHDSPVVEPELTTTVVKRPNKHPRDEPKPQRILSCVEPYAPCTEAGAATCSQTGFVHSANADCVSNCMCIAPGIAAAGEADLEYGKRPNGFSPVCSGYPSNVEVCLENTGCSSDNNGTLYILDGHQECMSMCACV</sequence>
<protein>
    <recommendedName>
        <fullName evidence="4">Extracellular membrane protein CFEM domain-containing protein</fullName>
    </recommendedName>
</protein>
<evidence type="ECO:0000313" key="3">
    <source>
        <dbReference type="Proteomes" id="UP000294003"/>
    </source>
</evidence>